<comment type="caution">
    <text evidence="5">The sequence shown here is derived from an EMBL/GenBank/DDBJ whole genome shotgun (WGS) entry which is preliminary data.</text>
</comment>
<dbReference type="InterPro" id="IPR000086">
    <property type="entry name" value="NUDIX_hydrolase_dom"/>
</dbReference>
<dbReference type="PANTHER" id="PTHR43046">
    <property type="entry name" value="GDP-MANNOSE MANNOSYL HYDROLASE"/>
    <property type="match status" value="1"/>
</dbReference>
<organism evidence="5 6">
    <name type="scientific">Fodinibius halophilus</name>
    <dbReference type="NCBI Taxonomy" id="1736908"/>
    <lineage>
        <taxon>Bacteria</taxon>
        <taxon>Pseudomonadati</taxon>
        <taxon>Balneolota</taxon>
        <taxon>Balneolia</taxon>
        <taxon>Balneolales</taxon>
        <taxon>Balneolaceae</taxon>
        <taxon>Fodinibius</taxon>
    </lineage>
</organism>
<comment type="cofactor">
    <cofactor evidence="1">
        <name>Mg(2+)</name>
        <dbReference type="ChEBI" id="CHEBI:18420"/>
    </cofactor>
</comment>
<evidence type="ECO:0000313" key="5">
    <source>
        <dbReference type="EMBL" id="NGP89329.1"/>
    </source>
</evidence>
<proteinExistence type="inferred from homology"/>
<dbReference type="InterPro" id="IPR020084">
    <property type="entry name" value="NUDIX_hydrolase_CS"/>
</dbReference>
<dbReference type="InterPro" id="IPR020476">
    <property type="entry name" value="Nudix_hydrolase"/>
</dbReference>
<dbReference type="PANTHER" id="PTHR43046:SF14">
    <property type="entry name" value="MUTT_NUDIX FAMILY PROTEIN"/>
    <property type="match status" value="1"/>
</dbReference>
<evidence type="ECO:0000259" key="4">
    <source>
        <dbReference type="PROSITE" id="PS51462"/>
    </source>
</evidence>
<evidence type="ECO:0000256" key="2">
    <source>
        <dbReference type="ARBA" id="ARBA00022801"/>
    </source>
</evidence>
<dbReference type="Pfam" id="PF00293">
    <property type="entry name" value="NUDIX"/>
    <property type="match status" value="1"/>
</dbReference>
<dbReference type="InterPro" id="IPR015797">
    <property type="entry name" value="NUDIX_hydrolase-like_dom_sf"/>
</dbReference>
<name>A0A6M1T5J6_9BACT</name>
<feature type="domain" description="Nudix hydrolase" evidence="4">
    <location>
        <begin position="11"/>
        <end position="148"/>
    </location>
</feature>
<evidence type="ECO:0000256" key="3">
    <source>
        <dbReference type="RuleBase" id="RU003476"/>
    </source>
</evidence>
<evidence type="ECO:0000256" key="1">
    <source>
        <dbReference type="ARBA" id="ARBA00001946"/>
    </source>
</evidence>
<sequence length="157" mass="17987">MNADVSAFSHQLRTRVCGLLVQPDAILLIQLHSPVTDKLLWMPPGGGIEFGETMEECLKREFHEETNLEIEVGELVHINELVSPPFHALEFYFEVSKKRGQKELGSDPELGSDKQLLKDLRWIPFSELDRIPWAPQSLEDKLKNWGQRDTYPIFTGS</sequence>
<dbReference type="RefSeq" id="WP_165269941.1">
    <property type="nucleotide sequence ID" value="NZ_JAALLS010000018.1"/>
</dbReference>
<keyword evidence="6" id="KW-1185">Reference proteome</keyword>
<comment type="similarity">
    <text evidence="3">Belongs to the Nudix hydrolase family.</text>
</comment>
<evidence type="ECO:0000313" key="6">
    <source>
        <dbReference type="Proteomes" id="UP000479132"/>
    </source>
</evidence>
<dbReference type="PROSITE" id="PS51462">
    <property type="entry name" value="NUDIX"/>
    <property type="match status" value="1"/>
</dbReference>
<dbReference type="GO" id="GO:0016787">
    <property type="term" value="F:hydrolase activity"/>
    <property type="evidence" value="ECO:0007669"/>
    <property type="project" value="UniProtKB-KW"/>
</dbReference>
<dbReference type="EMBL" id="JAALLS010000018">
    <property type="protein sequence ID" value="NGP89329.1"/>
    <property type="molecule type" value="Genomic_DNA"/>
</dbReference>
<dbReference type="AlphaFoldDB" id="A0A6M1T5J6"/>
<dbReference type="PRINTS" id="PR00502">
    <property type="entry name" value="NUDIXFAMILY"/>
</dbReference>
<dbReference type="Gene3D" id="3.90.79.10">
    <property type="entry name" value="Nucleoside Triphosphate Pyrophosphohydrolase"/>
    <property type="match status" value="1"/>
</dbReference>
<keyword evidence="2 3" id="KW-0378">Hydrolase</keyword>
<dbReference type="PROSITE" id="PS00893">
    <property type="entry name" value="NUDIX_BOX"/>
    <property type="match status" value="1"/>
</dbReference>
<dbReference type="CDD" id="cd18880">
    <property type="entry name" value="NUDIX_ADPRase"/>
    <property type="match status" value="1"/>
</dbReference>
<gene>
    <name evidence="5" type="ORF">G3569_13300</name>
</gene>
<dbReference type="SUPFAM" id="SSF55811">
    <property type="entry name" value="Nudix"/>
    <property type="match status" value="1"/>
</dbReference>
<dbReference type="Proteomes" id="UP000479132">
    <property type="component" value="Unassembled WGS sequence"/>
</dbReference>
<reference evidence="5 6" key="1">
    <citation type="submission" date="2020-02" db="EMBL/GenBank/DDBJ databases">
        <title>Aliifodinibius halophilus 2W32, complete genome.</title>
        <authorList>
            <person name="Li Y."/>
            <person name="Wu S."/>
        </authorList>
    </citation>
    <scope>NUCLEOTIDE SEQUENCE [LARGE SCALE GENOMIC DNA]</scope>
    <source>
        <strain evidence="5 6">2W32</strain>
    </source>
</reference>
<protein>
    <submittedName>
        <fullName evidence="5">NUDIX domain-containing protein</fullName>
    </submittedName>
</protein>
<accession>A0A6M1T5J6</accession>